<evidence type="ECO:0000256" key="1">
    <source>
        <dbReference type="SAM" id="MobiDB-lite"/>
    </source>
</evidence>
<accession>A0AAP0PM02</accession>
<reference evidence="2 3" key="1">
    <citation type="submission" date="2024-01" db="EMBL/GenBank/DDBJ databases">
        <title>Genome assemblies of Stephania.</title>
        <authorList>
            <person name="Yang L."/>
        </authorList>
    </citation>
    <scope>NUCLEOTIDE SEQUENCE [LARGE SCALE GENOMIC DNA]</scope>
    <source>
        <strain evidence="2">QJT</strain>
        <tissue evidence="2">Leaf</tissue>
    </source>
</reference>
<feature type="region of interest" description="Disordered" evidence="1">
    <location>
        <begin position="27"/>
        <end position="49"/>
    </location>
</feature>
<keyword evidence="3" id="KW-1185">Reference proteome</keyword>
<comment type="caution">
    <text evidence="2">The sequence shown here is derived from an EMBL/GenBank/DDBJ whole genome shotgun (WGS) entry which is preliminary data.</text>
</comment>
<sequence>MYLTPSSFIACKSNCEKGACKVWQPMKRREDGGGEGGGRKPRRWRATMVGGGRCGRGVRELLEHE</sequence>
<dbReference type="AlphaFoldDB" id="A0AAP0PM02"/>
<evidence type="ECO:0000313" key="3">
    <source>
        <dbReference type="Proteomes" id="UP001417504"/>
    </source>
</evidence>
<gene>
    <name evidence="2" type="ORF">Sjap_006463</name>
</gene>
<organism evidence="2 3">
    <name type="scientific">Stephania japonica</name>
    <dbReference type="NCBI Taxonomy" id="461633"/>
    <lineage>
        <taxon>Eukaryota</taxon>
        <taxon>Viridiplantae</taxon>
        <taxon>Streptophyta</taxon>
        <taxon>Embryophyta</taxon>
        <taxon>Tracheophyta</taxon>
        <taxon>Spermatophyta</taxon>
        <taxon>Magnoliopsida</taxon>
        <taxon>Ranunculales</taxon>
        <taxon>Menispermaceae</taxon>
        <taxon>Menispermoideae</taxon>
        <taxon>Cissampelideae</taxon>
        <taxon>Stephania</taxon>
    </lineage>
</organism>
<name>A0AAP0PM02_9MAGN</name>
<dbReference type="Proteomes" id="UP001417504">
    <property type="component" value="Unassembled WGS sequence"/>
</dbReference>
<evidence type="ECO:0000313" key="2">
    <source>
        <dbReference type="EMBL" id="KAK9146560.1"/>
    </source>
</evidence>
<proteinExistence type="predicted"/>
<protein>
    <submittedName>
        <fullName evidence="2">Uncharacterized protein</fullName>
    </submittedName>
</protein>
<dbReference type="EMBL" id="JBBNAE010000002">
    <property type="protein sequence ID" value="KAK9146560.1"/>
    <property type="molecule type" value="Genomic_DNA"/>
</dbReference>